<dbReference type="AlphaFoldDB" id="A0A919IKD9"/>
<sequence>MGTGADPQALADLLIGLADRALAHAQQMPAAVGDLLAETLQAAADTAEDAAELTKDAVRRLHDLVAPPDWNTLLLFGMVRLVELDRTRRLVLHAVRIRRTALLLAGPDQAGR</sequence>
<evidence type="ECO:0000313" key="1">
    <source>
        <dbReference type="EMBL" id="GID66867.1"/>
    </source>
</evidence>
<evidence type="ECO:0000313" key="2">
    <source>
        <dbReference type="Proteomes" id="UP000619479"/>
    </source>
</evidence>
<proteinExistence type="predicted"/>
<name>A0A919IKD9_9ACTN</name>
<keyword evidence="2" id="KW-1185">Reference proteome</keyword>
<dbReference type="EMBL" id="BOMH01000036">
    <property type="protein sequence ID" value="GID66867.1"/>
    <property type="molecule type" value="Genomic_DNA"/>
</dbReference>
<reference evidence="1" key="1">
    <citation type="submission" date="2021-01" db="EMBL/GenBank/DDBJ databases">
        <title>Whole genome shotgun sequence of Actinoplanes cyaneus NBRC 14990.</title>
        <authorList>
            <person name="Komaki H."/>
            <person name="Tamura T."/>
        </authorList>
    </citation>
    <scope>NUCLEOTIDE SEQUENCE</scope>
    <source>
        <strain evidence="1">NBRC 14990</strain>
    </source>
</reference>
<accession>A0A919IKD9</accession>
<organism evidence="1 2">
    <name type="scientific">Actinoplanes cyaneus</name>
    <dbReference type="NCBI Taxonomy" id="52696"/>
    <lineage>
        <taxon>Bacteria</taxon>
        <taxon>Bacillati</taxon>
        <taxon>Actinomycetota</taxon>
        <taxon>Actinomycetes</taxon>
        <taxon>Micromonosporales</taxon>
        <taxon>Micromonosporaceae</taxon>
        <taxon>Actinoplanes</taxon>
    </lineage>
</organism>
<comment type="caution">
    <text evidence="1">The sequence shown here is derived from an EMBL/GenBank/DDBJ whole genome shotgun (WGS) entry which is preliminary data.</text>
</comment>
<dbReference type="RefSeq" id="WP_203743948.1">
    <property type="nucleotide sequence ID" value="NZ_BAAAUC010000001.1"/>
</dbReference>
<gene>
    <name evidence="1" type="ORF">Acy02nite_47480</name>
</gene>
<dbReference type="Proteomes" id="UP000619479">
    <property type="component" value="Unassembled WGS sequence"/>
</dbReference>
<protein>
    <submittedName>
        <fullName evidence="1">Uncharacterized protein</fullName>
    </submittedName>
</protein>